<gene>
    <name evidence="4" type="ORF">LSG31_15150</name>
</gene>
<dbReference type="NCBIfam" id="TIGR02861">
    <property type="entry name" value="SASP_H"/>
    <property type="match status" value="1"/>
</dbReference>
<reference evidence="4" key="1">
    <citation type="submission" date="2021-12" db="EMBL/GenBank/DDBJ databases">
        <title>Alicyclobacillaceae gen. nov., sp. nov., isolated from chalcocite enrichment system.</title>
        <authorList>
            <person name="Jiang Z."/>
        </authorList>
    </citation>
    <scope>NUCLEOTIDE SEQUENCE</scope>
    <source>
        <strain evidence="4">MYW30-H2</strain>
    </source>
</reference>
<protein>
    <submittedName>
        <fullName evidence="4">H-type small acid-soluble spore protein</fullName>
    </submittedName>
</protein>
<evidence type="ECO:0000313" key="4">
    <source>
        <dbReference type="EMBL" id="UOF89237.1"/>
    </source>
</evidence>
<comment type="subcellular location">
    <subcellularLocation>
        <location evidence="1">Spore core</location>
    </subcellularLocation>
</comment>
<proteinExistence type="inferred from homology"/>
<comment type="similarity">
    <text evidence="2">Belongs to the SspH family.</text>
</comment>
<name>A0ABY4CFD2_9BACL</name>
<dbReference type="RefSeq" id="WP_347435924.1">
    <property type="nucleotide sequence ID" value="NZ_CP089291.1"/>
</dbReference>
<evidence type="ECO:0000256" key="1">
    <source>
        <dbReference type="ARBA" id="ARBA00004288"/>
    </source>
</evidence>
<keyword evidence="5" id="KW-1185">Reference proteome</keyword>
<dbReference type="EMBL" id="CP089291">
    <property type="protein sequence ID" value="UOF89237.1"/>
    <property type="molecule type" value="Genomic_DNA"/>
</dbReference>
<evidence type="ECO:0000313" key="5">
    <source>
        <dbReference type="Proteomes" id="UP000830167"/>
    </source>
</evidence>
<accession>A0ABY4CFD2</accession>
<dbReference type="Pfam" id="PF08141">
    <property type="entry name" value="SspH"/>
    <property type="match status" value="1"/>
</dbReference>
<keyword evidence="3" id="KW-0749">Sporulation</keyword>
<dbReference type="InterPro" id="IPR012610">
    <property type="entry name" value="SASP_SspH"/>
</dbReference>
<sequence length="58" mass="6764">MDIDRARQILESTNKINVKYDGKPVWIEEVFESSATARVHLEHKPSDQMHVKVSELQE</sequence>
<organism evidence="4 5">
    <name type="scientific">Fodinisporobacter ferrooxydans</name>
    <dbReference type="NCBI Taxonomy" id="2901836"/>
    <lineage>
        <taxon>Bacteria</taxon>
        <taxon>Bacillati</taxon>
        <taxon>Bacillota</taxon>
        <taxon>Bacilli</taxon>
        <taxon>Bacillales</taxon>
        <taxon>Alicyclobacillaceae</taxon>
        <taxon>Fodinisporobacter</taxon>
    </lineage>
</organism>
<dbReference type="Proteomes" id="UP000830167">
    <property type="component" value="Chromosome"/>
</dbReference>
<evidence type="ECO:0000256" key="2">
    <source>
        <dbReference type="ARBA" id="ARBA00006573"/>
    </source>
</evidence>
<evidence type="ECO:0000256" key="3">
    <source>
        <dbReference type="ARBA" id="ARBA00022969"/>
    </source>
</evidence>